<protein>
    <submittedName>
        <fullName evidence="1">S-adenosylhomocysteine hydrolase</fullName>
    </submittedName>
</protein>
<keyword evidence="1" id="KW-0378">Hydrolase</keyword>
<dbReference type="EMBL" id="JAFKCV010000005">
    <property type="protein sequence ID" value="MBN7825767.1"/>
    <property type="molecule type" value="Genomic_DNA"/>
</dbReference>
<dbReference type="InterPro" id="IPR045738">
    <property type="entry name" value="DUF6088"/>
</dbReference>
<proteinExistence type="predicted"/>
<dbReference type="RefSeq" id="WP_206573877.1">
    <property type="nucleotide sequence ID" value="NZ_JAFKCV010000005.1"/>
</dbReference>
<evidence type="ECO:0000313" key="1">
    <source>
        <dbReference type="EMBL" id="MBN7825767.1"/>
    </source>
</evidence>
<sequence>MAILDKVKTRVKRSKRSVFLRSDFKDIADYDQVGRALRALVKAGLLLKIGYGLYARARINRITGKPMPDNNAGADGVVIEAMEKLGVDYQLDGLSQMSLAGESTQIPATVRIIPKDPRFTRKIAVGAQRVNTA</sequence>
<comment type="caution">
    <text evidence="1">The sequence shown here is derived from an EMBL/GenBank/DDBJ whole genome shotgun (WGS) entry which is preliminary data.</text>
</comment>
<dbReference type="AlphaFoldDB" id="A0A939IRL3"/>
<keyword evidence="2" id="KW-1185">Reference proteome</keyword>
<dbReference type="GO" id="GO:0016787">
    <property type="term" value="F:hydrolase activity"/>
    <property type="evidence" value="ECO:0007669"/>
    <property type="project" value="UniProtKB-KW"/>
</dbReference>
<name>A0A939IRL3_9ALTE</name>
<accession>A0A939IRL3</accession>
<dbReference type="Proteomes" id="UP000664654">
    <property type="component" value="Unassembled WGS sequence"/>
</dbReference>
<gene>
    <name evidence="1" type="ORF">J0A66_11075</name>
</gene>
<dbReference type="Pfam" id="PF19570">
    <property type="entry name" value="DUF6088"/>
    <property type="match status" value="1"/>
</dbReference>
<evidence type="ECO:0000313" key="2">
    <source>
        <dbReference type="Proteomes" id="UP000664654"/>
    </source>
</evidence>
<organism evidence="1 2">
    <name type="scientific">Bowmanella dokdonensis</name>
    <dbReference type="NCBI Taxonomy" id="751969"/>
    <lineage>
        <taxon>Bacteria</taxon>
        <taxon>Pseudomonadati</taxon>
        <taxon>Pseudomonadota</taxon>
        <taxon>Gammaproteobacteria</taxon>
        <taxon>Alteromonadales</taxon>
        <taxon>Alteromonadaceae</taxon>
        <taxon>Bowmanella</taxon>
    </lineage>
</organism>
<reference evidence="1" key="1">
    <citation type="submission" date="2021-03" db="EMBL/GenBank/DDBJ databases">
        <title>novel species isolated from a fishpond in China.</title>
        <authorList>
            <person name="Lu H."/>
            <person name="Cai Z."/>
        </authorList>
    </citation>
    <scope>NUCLEOTIDE SEQUENCE</scope>
    <source>
        <strain evidence="1">JCM 30855</strain>
    </source>
</reference>